<dbReference type="CDD" id="cd07377">
    <property type="entry name" value="WHTH_GntR"/>
    <property type="match status" value="1"/>
</dbReference>
<dbReference type="SUPFAM" id="SSF46785">
    <property type="entry name" value="Winged helix' DNA-binding domain"/>
    <property type="match status" value="1"/>
</dbReference>
<evidence type="ECO:0000256" key="2">
    <source>
        <dbReference type="ARBA" id="ARBA00023125"/>
    </source>
</evidence>
<dbReference type="KEGG" id="rru:Rru_A3731"/>
<dbReference type="InterPro" id="IPR011711">
    <property type="entry name" value="GntR_C"/>
</dbReference>
<sequence length="229" mass="25680">MAEQADGGSGRADGKEQAYRRLRDWIIYSELRPGSAIKERELAERLGVSRTPLREILQRLHYVGLVDWQPNIGVFVAPIDYGRIREIFEVRLALERAAVSLATVKATAAQIDDLDALLGRCRQAIDTGEYVTFISLDALFHEKIRDIAGNAYLATLMDNAHNVALRFWYLYRESLADTYHDIENLGLVVEAMRRRDAPAAANAIAAHIVGFLRAFHAQEIDALCRAMAV</sequence>
<dbReference type="InterPro" id="IPR036390">
    <property type="entry name" value="WH_DNA-bd_sf"/>
</dbReference>
<proteinExistence type="predicted"/>
<dbReference type="Gene3D" id="1.10.10.10">
    <property type="entry name" value="Winged helix-like DNA-binding domain superfamily/Winged helix DNA-binding domain"/>
    <property type="match status" value="1"/>
</dbReference>
<dbReference type="eggNOG" id="COG1802">
    <property type="taxonomic scope" value="Bacteria"/>
</dbReference>
<evidence type="ECO:0000259" key="4">
    <source>
        <dbReference type="PROSITE" id="PS50949"/>
    </source>
</evidence>
<feature type="domain" description="HTH gntR-type" evidence="4">
    <location>
        <begin position="12"/>
        <end position="79"/>
    </location>
</feature>
<name>Q2RMX0_RHORT</name>
<dbReference type="EnsemblBacteria" id="ABC24525">
    <property type="protein sequence ID" value="ABC24525"/>
    <property type="gene ID" value="Rru_A3731"/>
</dbReference>
<accession>Q2RMX0</accession>
<dbReference type="GO" id="GO:0003677">
    <property type="term" value="F:DNA binding"/>
    <property type="evidence" value="ECO:0007669"/>
    <property type="project" value="UniProtKB-KW"/>
</dbReference>
<dbReference type="InterPro" id="IPR000524">
    <property type="entry name" value="Tscrpt_reg_HTH_GntR"/>
</dbReference>
<dbReference type="HOGENOM" id="CLU_017584_5_1_5"/>
<keyword evidence="6" id="KW-1185">Reference proteome</keyword>
<dbReference type="STRING" id="269796.Rru_A3731"/>
<evidence type="ECO:0000313" key="6">
    <source>
        <dbReference type="Proteomes" id="UP000001929"/>
    </source>
</evidence>
<dbReference type="SUPFAM" id="SSF48008">
    <property type="entry name" value="GntR ligand-binding domain-like"/>
    <property type="match status" value="1"/>
</dbReference>
<keyword evidence="2" id="KW-0238">DNA-binding</keyword>
<gene>
    <name evidence="5" type="ordered locus">Rru_A3731</name>
</gene>
<dbReference type="PANTHER" id="PTHR43537:SF45">
    <property type="entry name" value="GNTR FAMILY REGULATORY PROTEIN"/>
    <property type="match status" value="1"/>
</dbReference>
<dbReference type="GO" id="GO:0003700">
    <property type="term" value="F:DNA-binding transcription factor activity"/>
    <property type="evidence" value="ECO:0007669"/>
    <property type="project" value="InterPro"/>
</dbReference>
<dbReference type="Gene3D" id="1.20.120.530">
    <property type="entry name" value="GntR ligand-binding domain-like"/>
    <property type="match status" value="1"/>
</dbReference>
<protein>
    <submittedName>
        <fullName evidence="5">Transcriptional regulator, GntR family</fullName>
    </submittedName>
</protein>
<dbReference type="InterPro" id="IPR036388">
    <property type="entry name" value="WH-like_DNA-bd_sf"/>
</dbReference>
<dbReference type="Proteomes" id="UP000001929">
    <property type="component" value="Chromosome"/>
</dbReference>
<dbReference type="InterPro" id="IPR008920">
    <property type="entry name" value="TF_FadR/GntR_C"/>
</dbReference>
<keyword evidence="3" id="KW-0804">Transcription</keyword>
<dbReference type="PANTHER" id="PTHR43537">
    <property type="entry name" value="TRANSCRIPTIONAL REGULATOR, GNTR FAMILY"/>
    <property type="match status" value="1"/>
</dbReference>
<dbReference type="EMBL" id="CP000230">
    <property type="protein sequence ID" value="ABC24525.1"/>
    <property type="molecule type" value="Genomic_DNA"/>
</dbReference>
<reference evidence="5 6" key="1">
    <citation type="journal article" date="2011" name="Stand. Genomic Sci.">
        <title>Complete genome sequence of Rhodospirillum rubrum type strain (S1).</title>
        <authorList>
            <person name="Munk A.C."/>
            <person name="Copeland A."/>
            <person name="Lucas S."/>
            <person name="Lapidus A."/>
            <person name="Del Rio T.G."/>
            <person name="Barry K."/>
            <person name="Detter J.C."/>
            <person name="Hammon N."/>
            <person name="Israni S."/>
            <person name="Pitluck S."/>
            <person name="Brettin T."/>
            <person name="Bruce D."/>
            <person name="Han C."/>
            <person name="Tapia R."/>
            <person name="Gilna P."/>
            <person name="Schmutz J."/>
            <person name="Larimer F."/>
            <person name="Land M."/>
            <person name="Kyrpides N.C."/>
            <person name="Mavromatis K."/>
            <person name="Richardson P."/>
            <person name="Rohde M."/>
            <person name="Goker M."/>
            <person name="Klenk H.P."/>
            <person name="Zhang Y."/>
            <person name="Roberts G.P."/>
            <person name="Reslewic S."/>
            <person name="Schwartz D.C."/>
        </authorList>
    </citation>
    <scope>NUCLEOTIDE SEQUENCE [LARGE SCALE GENOMIC DNA]</scope>
    <source>
        <strain evidence="6">ATCC 11170 / ATH 1.1.1 / DSM 467 / LMG 4362 / NCIMB 8255 / S1</strain>
    </source>
</reference>
<dbReference type="Pfam" id="PF07729">
    <property type="entry name" value="FCD"/>
    <property type="match status" value="1"/>
</dbReference>
<keyword evidence="1" id="KW-0805">Transcription regulation</keyword>
<dbReference type="PROSITE" id="PS50949">
    <property type="entry name" value="HTH_GNTR"/>
    <property type="match status" value="1"/>
</dbReference>
<organism evidence="5 6">
    <name type="scientific">Rhodospirillum rubrum (strain ATCC 11170 / ATH 1.1.1 / DSM 467 / LMG 4362 / NCIMB 8255 / S1)</name>
    <dbReference type="NCBI Taxonomy" id="269796"/>
    <lineage>
        <taxon>Bacteria</taxon>
        <taxon>Pseudomonadati</taxon>
        <taxon>Pseudomonadota</taxon>
        <taxon>Alphaproteobacteria</taxon>
        <taxon>Rhodospirillales</taxon>
        <taxon>Rhodospirillaceae</taxon>
        <taxon>Rhodospirillum</taxon>
    </lineage>
</organism>
<dbReference type="PATRIC" id="fig|269796.9.peg.3855"/>
<dbReference type="PhylomeDB" id="Q2RMX0"/>
<evidence type="ECO:0000256" key="3">
    <source>
        <dbReference type="ARBA" id="ARBA00023163"/>
    </source>
</evidence>
<dbReference type="AlphaFoldDB" id="Q2RMX0"/>
<dbReference type="Pfam" id="PF00392">
    <property type="entry name" value="GntR"/>
    <property type="match status" value="1"/>
</dbReference>
<dbReference type="SMART" id="SM00895">
    <property type="entry name" value="FCD"/>
    <property type="match status" value="1"/>
</dbReference>
<dbReference type="PRINTS" id="PR00035">
    <property type="entry name" value="HTHGNTR"/>
</dbReference>
<dbReference type="RefSeq" id="WP_011391478.1">
    <property type="nucleotide sequence ID" value="NC_007643.1"/>
</dbReference>
<dbReference type="SMART" id="SM00345">
    <property type="entry name" value="HTH_GNTR"/>
    <property type="match status" value="1"/>
</dbReference>
<evidence type="ECO:0000256" key="1">
    <source>
        <dbReference type="ARBA" id="ARBA00023015"/>
    </source>
</evidence>
<evidence type="ECO:0000313" key="5">
    <source>
        <dbReference type="EMBL" id="ABC24525.1"/>
    </source>
</evidence>